<dbReference type="InterPro" id="IPR036915">
    <property type="entry name" value="Cyclin-like_sf"/>
</dbReference>
<dbReference type="GO" id="GO:0016538">
    <property type="term" value="F:cyclin-dependent protein serine/threonine kinase regulator activity"/>
    <property type="evidence" value="ECO:0007669"/>
    <property type="project" value="InterPro"/>
</dbReference>
<reference evidence="7" key="1">
    <citation type="submission" date="2015-07" db="EMBL/GenBank/DDBJ databases">
        <title>MeaNS - Measles Nucleotide Surveillance Program.</title>
        <authorList>
            <person name="Tran T."/>
            <person name="Druce J."/>
        </authorList>
    </citation>
    <scope>NUCLEOTIDE SEQUENCE</scope>
    <source>
        <strain evidence="7">UCB-OBI-ISO-001</strain>
        <tissue evidence="7">Gonad</tissue>
    </source>
</reference>
<dbReference type="InterPro" id="IPR013763">
    <property type="entry name" value="Cyclin-like_dom"/>
</dbReference>
<evidence type="ECO:0000256" key="3">
    <source>
        <dbReference type="ARBA" id="ARBA00023127"/>
    </source>
</evidence>
<dbReference type="GO" id="GO:0006357">
    <property type="term" value="P:regulation of transcription by RNA polymerase II"/>
    <property type="evidence" value="ECO:0007669"/>
    <property type="project" value="InterPro"/>
</dbReference>
<sequence>MAEGETDSRIHFSAVKYIHQAGYRLKLSSVSLATASVIYHKFFRENSLNDFDIYLISATSLYLAGKIEEEHRKIRDVVNVCYRTLHKSKSPLDVGETFWGLRDAIAKCELYILRVLRFKVAFDHPHKYLLHYLKTLKDWFQPHVWDQVPLTRTCWSVLRDSYHGKTSLKFKPQHIAVSIIYLSMLCYGLEVHLNRVAHTKWWRVFSSDLTLDIIRDVILDIIQTYELETG</sequence>
<evidence type="ECO:0000256" key="4">
    <source>
        <dbReference type="ARBA" id="ARBA00032419"/>
    </source>
</evidence>
<dbReference type="SUPFAM" id="SSF47954">
    <property type="entry name" value="Cyclin-like"/>
    <property type="match status" value="2"/>
</dbReference>
<evidence type="ECO:0000313" key="7">
    <source>
        <dbReference type="EMBL" id="KOF71783.1"/>
    </source>
</evidence>
<feature type="domain" description="Cyclin-like" evidence="6">
    <location>
        <begin position="16"/>
        <end position="114"/>
    </location>
</feature>
<dbReference type="PANTHER" id="PTHR10026">
    <property type="entry name" value="CYCLIN"/>
    <property type="match status" value="1"/>
</dbReference>
<organism evidence="7">
    <name type="scientific">Octopus bimaculoides</name>
    <name type="common">California two-spotted octopus</name>
    <dbReference type="NCBI Taxonomy" id="37653"/>
    <lineage>
        <taxon>Eukaryota</taxon>
        <taxon>Metazoa</taxon>
        <taxon>Spiralia</taxon>
        <taxon>Lophotrochozoa</taxon>
        <taxon>Mollusca</taxon>
        <taxon>Cephalopoda</taxon>
        <taxon>Coleoidea</taxon>
        <taxon>Octopodiformes</taxon>
        <taxon>Octopoda</taxon>
        <taxon>Incirrata</taxon>
        <taxon>Octopodidae</taxon>
        <taxon>Octopus</taxon>
    </lineage>
</organism>
<gene>
    <name evidence="7" type="ORF">OCBIM_22000517mg</name>
</gene>
<dbReference type="KEGG" id="obi:106879276"/>
<proteinExistence type="inferred from homology"/>
<dbReference type="InterPro" id="IPR048053">
    <property type="entry name" value="Cyclin-Q_second_cyclin_box"/>
</dbReference>
<accession>A0A0L8G4J7</accession>
<dbReference type="OMA" id="HVESNKA"/>
<dbReference type="InterPro" id="IPR043198">
    <property type="entry name" value="Cyclin/Ssn8"/>
</dbReference>
<dbReference type="InterPro" id="IPR006671">
    <property type="entry name" value="Cyclin_N"/>
</dbReference>
<dbReference type="AlphaFoldDB" id="A0A0L8G4J7"/>
<protein>
    <recommendedName>
        <fullName evidence="2">Cyclin-Q</fullName>
    </recommendedName>
    <alternativeName>
        <fullName evidence="4">Cyclin-related protein FAM58A</fullName>
    </alternativeName>
</protein>
<dbReference type="CDD" id="cd20534">
    <property type="entry name" value="CYCLIN_CCNM_CCNQ_rpt1"/>
    <property type="match status" value="1"/>
</dbReference>
<dbReference type="CDD" id="cd20535">
    <property type="entry name" value="CYCLIN_CCNM_CCNQ_rpt2"/>
    <property type="match status" value="1"/>
</dbReference>
<evidence type="ECO:0000256" key="2">
    <source>
        <dbReference type="ARBA" id="ARBA00019501"/>
    </source>
</evidence>
<dbReference type="FunFam" id="1.10.472.10:FF:000042">
    <property type="entry name" value="FAM58A isoform 1"/>
    <property type="match status" value="1"/>
</dbReference>
<dbReference type="Gene3D" id="1.10.472.10">
    <property type="entry name" value="Cyclin-like"/>
    <property type="match status" value="2"/>
</dbReference>
<evidence type="ECO:0000259" key="6">
    <source>
        <dbReference type="SMART" id="SM00385"/>
    </source>
</evidence>
<evidence type="ECO:0000256" key="1">
    <source>
        <dbReference type="ARBA" id="ARBA00010390"/>
    </source>
</evidence>
<dbReference type="SMART" id="SM00385">
    <property type="entry name" value="CYCLIN"/>
    <property type="match status" value="2"/>
</dbReference>
<keyword evidence="3 5" id="KW-0195">Cyclin</keyword>
<dbReference type="InterPro" id="IPR048055">
    <property type="entry name" value="Cyclin-Q_first_cyclin_box"/>
</dbReference>
<dbReference type="EMBL" id="KQ423987">
    <property type="protein sequence ID" value="KOF71783.1"/>
    <property type="molecule type" value="Genomic_DNA"/>
</dbReference>
<comment type="similarity">
    <text evidence="1">Belongs to the cyclin family. Cyclin-like FAM58 subfamily.</text>
</comment>
<evidence type="ECO:0000256" key="5">
    <source>
        <dbReference type="RuleBase" id="RU000383"/>
    </source>
</evidence>
<feature type="domain" description="Cyclin-like" evidence="6">
    <location>
        <begin position="127"/>
        <end position="223"/>
    </location>
</feature>
<name>A0A0L8G4J7_OCTBM</name>
<dbReference type="PIRSF" id="PIRSF028758">
    <property type="entry name" value="Cyclin, C/H/G types"/>
    <property type="match status" value="1"/>
</dbReference>
<dbReference type="Pfam" id="PF00134">
    <property type="entry name" value="Cyclin_N"/>
    <property type="match status" value="1"/>
</dbReference>
<dbReference type="OrthoDB" id="79090at2759"/>
<dbReference type="STRING" id="37653.A0A0L8G4J7"/>